<dbReference type="Proteomes" id="UP001144397">
    <property type="component" value="Unassembled WGS sequence"/>
</dbReference>
<reference evidence="1" key="1">
    <citation type="submission" date="2022-12" db="EMBL/GenBank/DDBJ databases">
        <title>Reference genome sequencing for broad-spectrum identification of bacterial and archaeal isolates by mass spectrometry.</title>
        <authorList>
            <person name="Sekiguchi Y."/>
            <person name="Tourlousse D.M."/>
        </authorList>
    </citation>
    <scope>NUCLEOTIDE SEQUENCE</scope>
    <source>
        <strain evidence="1">301</strain>
    </source>
</reference>
<evidence type="ECO:0000313" key="1">
    <source>
        <dbReference type="EMBL" id="GLI23571.1"/>
    </source>
</evidence>
<proteinExistence type="predicted"/>
<evidence type="ECO:0000313" key="2">
    <source>
        <dbReference type="Proteomes" id="UP001144397"/>
    </source>
</evidence>
<sequence>MGPKMPNLSHIMRRAWSLLRQSMAPYSRPAFAAHLRQAWHEARNAPVTDWAVLQRYIVVSRGAHRAEVIRKLENALAEARSGSAKYSRAGAPTSWTAGKHRSNDLMRVANVQAILRAEKAAAGIAATYTAKREGAAYVLKRNGVEFGRLIGPADRLAFTSTDTTLAEKVRTAVVPWGGVPAALAKVRAADEALRLARIA</sequence>
<name>A0A9W6CP21_XANFL</name>
<accession>A0A9W6CP21</accession>
<comment type="caution">
    <text evidence="1">The sequence shown here is derived from an EMBL/GenBank/DDBJ whole genome shotgun (WGS) entry which is preliminary data.</text>
</comment>
<dbReference type="EMBL" id="BSDO01000004">
    <property type="protein sequence ID" value="GLI23571.1"/>
    <property type="molecule type" value="Genomic_DNA"/>
</dbReference>
<dbReference type="AlphaFoldDB" id="A0A9W6CP21"/>
<gene>
    <name evidence="1" type="ORF">XFLAVUS301_32450</name>
</gene>
<organism evidence="1 2">
    <name type="scientific">Xanthobacter flavus</name>
    <dbReference type="NCBI Taxonomy" id="281"/>
    <lineage>
        <taxon>Bacteria</taxon>
        <taxon>Pseudomonadati</taxon>
        <taxon>Pseudomonadota</taxon>
        <taxon>Alphaproteobacteria</taxon>
        <taxon>Hyphomicrobiales</taxon>
        <taxon>Xanthobacteraceae</taxon>
        <taxon>Xanthobacter</taxon>
    </lineage>
</organism>
<protein>
    <submittedName>
        <fullName evidence="1">Uncharacterized protein</fullName>
    </submittedName>
</protein>